<dbReference type="Proteomes" id="UP001642360">
    <property type="component" value="Unassembled WGS sequence"/>
</dbReference>
<dbReference type="AlphaFoldDB" id="A0ABC8RLW0"/>
<evidence type="ECO:0000313" key="2">
    <source>
        <dbReference type="Proteomes" id="UP001642360"/>
    </source>
</evidence>
<protein>
    <submittedName>
        <fullName evidence="1">Uncharacterized protein</fullName>
    </submittedName>
</protein>
<reference evidence="1 2" key="1">
    <citation type="submission" date="2024-02" db="EMBL/GenBank/DDBJ databases">
        <authorList>
            <person name="Vignale AGUSTIN F."/>
            <person name="Sosa J E."/>
            <person name="Modenutti C."/>
        </authorList>
    </citation>
    <scope>NUCLEOTIDE SEQUENCE [LARGE SCALE GENOMIC DNA]</scope>
</reference>
<proteinExistence type="predicted"/>
<comment type="caution">
    <text evidence="1">The sequence shown here is derived from an EMBL/GenBank/DDBJ whole genome shotgun (WGS) entry which is preliminary data.</text>
</comment>
<accession>A0ABC8RLW0</accession>
<evidence type="ECO:0000313" key="1">
    <source>
        <dbReference type="EMBL" id="CAK9145964.1"/>
    </source>
</evidence>
<gene>
    <name evidence="1" type="ORF">ILEXP_LOCUS13780</name>
</gene>
<dbReference type="EMBL" id="CAUOFW020001518">
    <property type="protein sequence ID" value="CAK9145964.1"/>
    <property type="molecule type" value="Genomic_DNA"/>
</dbReference>
<sequence>MAAKREKLLTKVAESFKELANCVESPTPRLEVGQLASACRDVATIIGCLGMAFKFVFIAYSAKVDCIRTGGEIGVEKVAQRGAEVEMESEGMGAQVEEALGEARSEGQTAPTMVAIVEATPSEALLVSSLGASMGEMLGEAPSCWRRIKSEHGGEHGLGE</sequence>
<dbReference type="Gene3D" id="1.10.3520.10">
    <property type="entry name" value="Glycolipid transfer protein"/>
    <property type="match status" value="1"/>
</dbReference>
<keyword evidence="2" id="KW-1185">Reference proteome</keyword>
<organism evidence="1 2">
    <name type="scientific">Ilex paraguariensis</name>
    <name type="common">yerba mate</name>
    <dbReference type="NCBI Taxonomy" id="185542"/>
    <lineage>
        <taxon>Eukaryota</taxon>
        <taxon>Viridiplantae</taxon>
        <taxon>Streptophyta</taxon>
        <taxon>Embryophyta</taxon>
        <taxon>Tracheophyta</taxon>
        <taxon>Spermatophyta</taxon>
        <taxon>Magnoliopsida</taxon>
        <taxon>eudicotyledons</taxon>
        <taxon>Gunneridae</taxon>
        <taxon>Pentapetalae</taxon>
        <taxon>asterids</taxon>
        <taxon>campanulids</taxon>
        <taxon>Aquifoliales</taxon>
        <taxon>Aquifoliaceae</taxon>
        <taxon>Ilex</taxon>
    </lineage>
</organism>
<dbReference type="InterPro" id="IPR036497">
    <property type="entry name" value="GLTP_sf"/>
</dbReference>
<name>A0ABC8RLW0_9AQUA</name>